<accession>X1HXX1</accession>
<proteinExistence type="predicted"/>
<feature type="transmembrane region" description="Helical" evidence="1">
    <location>
        <begin position="65"/>
        <end position="82"/>
    </location>
</feature>
<keyword evidence="1" id="KW-1133">Transmembrane helix</keyword>
<protein>
    <submittedName>
        <fullName evidence="2">Uncharacterized protein</fullName>
    </submittedName>
</protein>
<reference evidence="2" key="1">
    <citation type="journal article" date="2014" name="Front. Microbiol.">
        <title>High frequency of phylogenetically diverse reductive dehalogenase-homologous genes in deep subseafloor sedimentary metagenomes.</title>
        <authorList>
            <person name="Kawai M."/>
            <person name="Futagami T."/>
            <person name="Toyoda A."/>
            <person name="Takaki Y."/>
            <person name="Nishi S."/>
            <person name="Hori S."/>
            <person name="Arai W."/>
            <person name="Tsubouchi T."/>
            <person name="Morono Y."/>
            <person name="Uchiyama I."/>
            <person name="Ito T."/>
            <person name="Fujiyama A."/>
            <person name="Inagaki F."/>
            <person name="Takami H."/>
        </authorList>
    </citation>
    <scope>NUCLEOTIDE SEQUENCE</scope>
    <source>
        <strain evidence="2">Expedition CK06-06</strain>
    </source>
</reference>
<gene>
    <name evidence="2" type="ORF">S03H2_53582</name>
</gene>
<name>X1HXX1_9ZZZZ</name>
<feature type="transmembrane region" description="Helical" evidence="1">
    <location>
        <begin position="103"/>
        <end position="123"/>
    </location>
</feature>
<organism evidence="2">
    <name type="scientific">marine sediment metagenome</name>
    <dbReference type="NCBI Taxonomy" id="412755"/>
    <lineage>
        <taxon>unclassified sequences</taxon>
        <taxon>metagenomes</taxon>
        <taxon>ecological metagenomes</taxon>
    </lineage>
</organism>
<keyword evidence="1" id="KW-0472">Membrane</keyword>
<dbReference type="EMBL" id="BARU01034109">
    <property type="protein sequence ID" value="GAH61920.1"/>
    <property type="molecule type" value="Genomic_DNA"/>
</dbReference>
<feature type="non-terminal residue" evidence="2">
    <location>
        <position position="1"/>
    </location>
</feature>
<keyword evidence="1" id="KW-0812">Transmembrane</keyword>
<feature type="transmembrane region" description="Helical" evidence="1">
    <location>
        <begin position="129"/>
        <end position="151"/>
    </location>
</feature>
<evidence type="ECO:0000256" key="1">
    <source>
        <dbReference type="SAM" id="Phobius"/>
    </source>
</evidence>
<evidence type="ECO:0000313" key="2">
    <source>
        <dbReference type="EMBL" id="GAH61920.1"/>
    </source>
</evidence>
<feature type="transmembrane region" description="Helical" evidence="1">
    <location>
        <begin position="16"/>
        <end position="36"/>
    </location>
</feature>
<comment type="caution">
    <text evidence="2">The sequence shown here is derived from an EMBL/GenBank/DDBJ whole genome shotgun (WGS) entry which is preliminary data.</text>
</comment>
<feature type="transmembrane region" description="Helical" evidence="1">
    <location>
        <begin position="43"/>
        <end position="59"/>
    </location>
</feature>
<dbReference type="AlphaFoldDB" id="X1HXX1"/>
<sequence>AFIFVLHVLDSNPAKTAPVCAIAIDAALINFFFYQLSIYKEQFSIYFVTSCPLSIYFLIPNLMSQISEILLIITFFSIFINLQFGIQGLMKRHIINSSKMTDFIHYILITNGIIGISFVLVYINILRIGIIEFIISVILAIVLIGLFNFVLRKLGLNNYPNEAISRWKYGKVLTKKDMDKS</sequence>